<accession>A0A232FGK2</accession>
<dbReference type="EMBL" id="NNAY01000224">
    <property type="protein sequence ID" value="OXU29896.1"/>
    <property type="molecule type" value="Genomic_DNA"/>
</dbReference>
<dbReference type="AlphaFoldDB" id="A0A232FGK2"/>
<comment type="caution">
    <text evidence="1">The sequence shown here is derived from an EMBL/GenBank/DDBJ whole genome shotgun (WGS) entry which is preliminary data.</text>
</comment>
<protein>
    <recommendedName>
        <fullName evidence="3">Reverse transcriptase domain-containing protein</fullName>
    </recommendedName>
</protein>
<proteinExistence type="predicted"/>
<sequence>MFKLNDNNNTYSLAFADNLIDEMRNYPVQRNNRQFSIKNIDIKYLGVNLDEMLKMSQHVNGQIQKTKNIFKNLHRFFYSPYLDKKTKIIAYLRLLRPIISYACPIWWNISASYMEKLRTFERKCLKSQRTDIFIIKLIRNHIKSAINNTNNRLIKGPFFPKDSYILNALSKGFVPPEAFLFLDLNKQIVNETGIPILYHTSRNLFNKKIHMNTHTEDTSNLVYNYDISKIDKSLMKNFNYFDKKKNK</sequence>
<dbReference type="Proteomes" id="UP000215335">
    <property type="component" value="Unassembled WGS sequence"/>
</dbReference>
<evidence type="ECO:0000313" key="1">
    <source>
        <dbReference type="EMBL" id="OXU29896.1"/>
    </source>
</evidence>
<gene>
    <name evidence="1" type="ORF">TSAR_001059</name>
</gene>
<reference evidence="1 2" key="1">
    <citation type="journal article" date="2017" name="Curr. Biol.">
        <title>The Evolution of Venom by Co-option of Single-Copy Genes.</title>
        <authorList>
            <person name="Martinson E.O."/>
            <person name="Mrinalini"/>
            <person name="Kelkar Y.D."/>
            <person name="Chang C.H."/>
            <person name="Werren J.H."/>
        </authorList>
    </citation>
    <scope>NUCLEOTIDE SEQUENCE [LARGE SCALE GENOMIC DNA]</scope>
    <source>
        <strain evidence="1 2">Alberta</strain>
        <tissue evidence="1">Whole body</tissue>
    </source>
</reference>
<organism evidence="1 2">
    <name type="scientific">Trichomalopsis sarcophagae</name>
    <dbReference type="NCBI Taxonomy" id="543379"/>
    <lineage>
        <taxon>Eukaryota</taxon>
        <taxon>Metazoa</taxon>
        <taxon>Ecdysozoa</taxon>
        <taxon>Arthropoda</taxon>
        <taxon>Hexapoda</taxon>
        <taxon>Insecta</taxon>
        <taxon>Pterygota</taxon>
        <taxon>Neoptera</taxon>
        <taxon>Endopterygota</taxon>
        <taxon>Hymenoptera</taxon>
        <taxon>Apocrita</taxon>
        <taxon>Proctotrupomorpha</taxon>
        <taxon>Chalcidoidea</taxon>
        <taxon>Pteromalidae</taxon>
        <taxon>Pteromalinae</taxon>
        <taxon>Trichomalopsis</taxon>
    </lineage>
</organism>
<keyword evidence="2" id="KW-1185">Reference proteome</keyword>
<name>A0A232FGK2_9HYME</name>
<evidence type="ECO:0008006" key="3">
    <source>
        <dbReference type="Google" id="ProtNLM"/>
    </source>
</evidence>
<dbReference type="STRING" id="543379.A0A232FGK2"/>
<dbReference type="OrthoDB" id="7989680at2759"/>
<evidence type="ECO:0000313" key="2">
    <source>
        <dbReference type="Proteomes" id="UP000215335"/>
    </source>
</evidence>